<dbReference type="AlphaFoldDB" id="A0A918MF28"/>
<feature type="region of interest" description="Disordered" evidence="1">
    <location>
        <begin position="43"/>
        <end position="76"/>
    </location>
</feature>
<evidence type="ECO:0000256" key="1">
    <source>
        <dbReference type="SAM" id="MobiDB-lite"/>
    </source>
</evidence>
<comment type="caution">
    <text evidence="2">The sequence shown here is derived from an EMBL/GenBank/DDBJ whole genome shotgun (WGS) entry which is preliminary data.</text>
</comment>
<name>A0A918MF28_9ACTN</name>
<evidence type="ECO:0000313" key="2">
    <source>
        <dbReference type="EMBL" id="GGV28571.1"/>
    </source>
</evidence>
<accession>A0A918MF28</accession>
<evidence type="ECO:0000313" key="3">
    <source>
        <dbReference type="Proteomes" id="UP000618795"/>
    </source>
</evidence>
<sequence>MVFLRPVMSDRRFRPLGLRRDAGPARLSVYELFGEPVVRSWRAAASRQSDGSQDDHPDGRCGRPIPRRSGWPARTVAVPAPGPRLVPLERRYLRADEDGVRGWLGEAVWAGSGGMAAKC</sequence>
<keyword evidence="3" id="KW-1185">Reference proteome</keyword>
<organism evidence="2 3">
    <name type="scientific">Streptomyces filipinensis</name>
    <dbReference type="NCBI Taxonomy" id="66887"/>
    <lineage>
        <taxon>Bacteria</taxon>
        <taxon>Bacillati</taxon>
        <taxon>Actinomycetota</taxon>
        <taxon>Actinomycetes</taxon>
        <taxon>Kitasatosporales</taxon>
        <taxon>Streptomycetaceae</taxon>
        <taxon>Streptomyces</taxon>
    </lineage>
</organism>
<protein>
    <submittedName>
        <fullName evidence="2">Uncharacterized protein</fullName>
    </submittedName>
</protein>
<dbReference type="Proteomes" id="UP000618795">
    <property type="component" value="Unassembled WGS sequence"/>
</dbReference>
<dbReference type="EMBL" id="BMTD01000034">
    <property type="protein sequence ID" value="GGV28571.1"/>
    <property type="molecule type" value="Genomic_DNA"/>
</dbReference>
<proteinExistence type="predicted"/>
<reference evidence="2" key="1">
    <citation type="journal article" date="2014" name="Int. J. Syst. Evol. Microbiol.">
        <title>Complete genome sequence of Corynebacterium casei LMG S-19264T (=DSM 44701T), isolated from a smear-ripened cheese.</title>
        <authorList>
            <consortium name="US DOE Joint Genome Institute (JGI-PGF)"/>
            <person name="Walter F."/>
            <person name="Albersmeier A."/>
            <person name="Kalinowski J."/>
            <person name="Ruckert C."/>
        </authorList>
    </citation>
    <scope>NUCLEOTIDE SEQUENCE</scope>
    <source>
        <strain evidence="2">JCM 4369</strain>
    </source>
</reference>
<reference evidence="2" key="2">
    <citation type="submission" date="2020-09" db="EMBL/GenBank/DDBJ databases">
        <authorList>
            <person name="Sun Q."/>
            <person name="Ohkuma M."/>
        </authorList>
    </citation>
    <scope>NUCLEOTIDE SEQUENCE</scope>
    <source>
        <strain evidence="2">JCM 4369</strain>
    </source>
</reference>
<gene>
    <name evidence="2" type="ORF">GCM10010260_81250</name>
</gene>